<evidence type="ECO:0000256" key="10">
    <source>
        <dbReference type="ARBA" id="ARBA00023136"/>
    </source>
</evidence>
<reference evidence="14" key="2">
    <citation type="submission" date="2023-04" db="EMBL/GenBank/DDBJ databases">
        <title>Paracnuella aquatica gen. nov., sp. nov., a member of the family Chitinophagaceae isolated from a hot spring.</title>
        <authorList>
            <person name="Wang C."/>
        </authorList>
    </citation>
    <scope>NUCLEOTIDE SEQUENCE</scope>
    <source>
        <strain evidence="14">LB-8</strain>
    </source>
</reference>
<comment type="subcellular location">
    <subcellularLocation>
        <location evidence="1">Membrane</location>
        <topology evidence="1">Multi-pass membrane protein</topology>
    </subcellularLocation>
</comment>
<dbReference type="GO" id="GO:0005267">
    <property type="term" value="F:potassium channel activity"/>
    <property type="evidence" value="ECO:0007669"/>
    <property type="project" value="UniProtKB-KW"/>
</dbReference>
<keyword evidence="9" id="KW-0406">Ion transport</keyword>
<organism evidence="14 15">
    <name type="scientific">Paraflavisolibacter caeni</name>
    <dbReference type="NCBI Taxonomy" id="2982496"/>
    <lineage>
        <taxon>Bacteria</taxon>
        <taxon>Pseudomonadati</taxon>
        <taxon>Bacteroidota</taxon>
        <taxon>Chitinophagia</taxon>
        <taxon>Chitinophagales</taxon>
        <taxon>Chitinophagaceae</taxon>
        <taxon>Paraflavisolibacter</taxon>
    </lineage>
</organism>
<evidence type="ECO:0000256" key="2">
    <source>
        <dbReference type="ARBA" id="ARBA00006920"/>
    </source>
</evidence>
<feature type="transmembrane region" description="Helical" evidence="13">
    <location>
        <begin position="171"/>
        <end position="196"/>
    </location>
</feature>
<keyword evidence="11" id="KW-0407">Ion channel</keyword>
<proteinExistence type="inferred from homology"/>
<dbReference type="Pfam" id="PF06736">
    <property type="entry name" value="TMEM175"/>
    <property type="match status" value="1"/>
</dbReference>
<evidence type="ECO:0000256" key="6">
    <source>
        <dbReference type="ARBA" id="ARBA00022826"/>
    </source>
</evidence>
<dbReference type="AlphaFoldDB" id="A0A9X2XUM5"/>
<name>A0A9X2XUM5_9BACT</name>
<dbReference type="InterPro" id="IPR010617">
    <property type="entry name" value="TMEM175-like"/>
</dbReference>
<dbReference type="GO" id="GO:0016020">
    <property type="term" value="C:membrane"/>
    <property type="evidence" value="ECO:0007669"/>
    <property type="project" value="UniProtKB-SubCell"/>
</dbReference>
<evidence type="ECO:0000256" key="8">
    <source>
        <dbReference type="ARBA" id="ARBA00022989"/>
    </source>
</evidence>
<gene>
    <name evidence="14" type="ORF">OCK74_09615</name>
</gene>
<evidence type="ECO:0000256" key="11">
    <source>
        <dbReference type="ARBA" id="ARBA00023303"/>
    </source>
</evidence>
<keyword evidence="15" id="KW-1185">Reference proteome</keyword>
<protein>
    <submittedName>
        <fullName evidence="14">TMEM175 family protein</fullName>
    </submittedName>
</protein>
<accession>A0A9X2XUM5</accession>
<reference evidence="14" key="1">
    <citation type="submission" date="2022-09" db="EMBL/GenBank/DDBJ databases">
        <authorList>
            <person name="Yuan C."/>
            <person name="Ke Z."/>
        </authorList>
    </citation>
    <scope>NUCLEOTIDE SEQUENCE</scope>
    <source>
        <strain evidence="14">LB-8</strain>
    </source>
</reference>
<evidence type="ECO:0000256" key="1">
    <source>
        <dbReference type="ARBA" id="ARBA00004141"/>
    </source>
</evidence>
<keyword evidence="7" id="KW-0630">Potassium</keyword>
<evidence type="ECO:0000313" key="15">
    <source>
        <dbReference type="Proteomes" id="UP001155483"/>
    </source>
</evidence>
<feature type="transmembrane region" description="Helical" evidence="13">
    <location>
        <begin position="52"/>
        <end position="70"/>
    </location>
</feature>
<dbReference type="Proteomes" id="UP001155483">
    <property type="component" value="Unassembled WGS sequence"/>
</dbReference>
<evidence type="ECO:0000256" key="3">
    <source>
        <dbReference type="ARBA" id="ARBA00022448"/>
    </source>
</evidence>
<comment type="catalytic activity">
    <reaction evidence="12">
        <text>K(+)(in) = K(+)(out)</text>
        <dbReference type="Rhea" id="RHEA:29463"/>
        <dbReference type="ChEBI" id="CHEBI:29103"/>
    </reaction>
</comment>
<evidence type="ECO:0000313" key="14">
    <source>
        <dbReference type="EMBL" id="MCU7549371.1"/>
    </source>
</evidence>
<dbReference type="GO" id="GO:0015252">
    <property type="term" value="F:proton channel activity"/>
    <property type="evidence" value="ECO:0007669"/>
    <property type="project" value="InterPro"/>
</dbReference>
<keyword evidence="3" id="KW-0813">Transport</keyword>
<dbReference type="PANTHER" id="PTHR31462">
    <property type="entry name" value="ENDOSOMAL/LYSOSOMAL POTASSIUM CHANNEL TMEM175"/>
    <property type="match status" value="1"/>
</dbReference>
<keyword evidence="4" id="KW-0633">Potassium transport</keyword>
<comment type="similarity">
    <text evidence="2">Belongs to the TMEM175 family.</text>
</comment>
<feature type="transmembrane region" description="Helical" evidence="13">
    <location>
        <begin position="120"/>
        <end position="139"/>
    </location>
</feature>
<sequence>MENSQKETARIEAFSDGVFAIAITLLALELPFPHIEHIKGNAVLTKAFFDNWPAYLAFVLSFLSILIMWINHHALFNHIHKTSSGIMFANGFMLLLVAAVPYPTSLIAEYFNTPAENSAVAVYAGLFILINVAYNWLWYTASRKKQYLKPDVTPGTIHTIRKIYLLGFPPYVLSFVVAFFSAGLSLAICTLLWIYWAVVIRKYNH</sequence>
<keyword evidence="5 13" id="KW-0812">Transmembrane</keyword>
<evidence type="ECO:0000256" key="7">
    <source>
        <dbReference type="ARBA" id="ARBA00022958"/>
    </source>
</evidence>
<dbReference type="EMBL" id="JAOTIF010000005">
    <property type="protein sequence ID" value="MCU7549371.1"/>
    <property type="molecule type" value="Genomic_DNA"/>
</dbReference>
<dbReference type="RefSeq" id="WP_279296811.1">
    <property type="nucleotide sequence ID" value="NZ_JAOTIF010000005.1"/>
</dbReference>
<comment type="caution">
    <text evidence="14">The sequence shown here is derived from an EMBL/GenBank/DDBJ whole genome shotgun (WGS) entry which is preliminary data.</text>
</comment>
<keyword evidence="8 13" id="KW-1133">Transmembrane helix</keyword>
<evidence type="ECO:0000256" key="13">
    <source>
        <dbReference type="SAM" id="Phobius"/>
    </source>
</evidence>
<evidence type="ECO:0000256" key="9">
    <source>
        <dbReference type="ARBA" id="ARBA00023065"/>
    </source>
</evidence>
<dbReference type="PANTHER" id="PTHR31462:SF5">
    <property type="entry name" value="ENDOSOMAL_LYSOSOMAL PROTON CHANNEL TMEM175"/>
    <property type="match status" value="1"/>
</dbReference>
<evidence type="ECO:0000256" key="4">
    <source>
        <dbReference type="ARBA" id="ARBA00022538"/>
    </source>
</evidence>
<keyword evidence="10 13" id="KW-0472">Membrane</keyword>
<keyword evidence="6" id="KW-0631">Potassium channel</keyword>
<feature type="transmembrane region" description="Helical" evidence="13">
    <location>
        <begin position="82"/>
        <end position="100"/>
    </location>
</feature>
<evidence type="ECO:0000256" key="5">
    <source>
        <dbReference type="ARBA" id="ARBA00022692"/>
    </source>
</evidence>
<evidence type="ECO:0000256" key="12">
    <source>
        <dbReference type="ARBA" id="ARBA00034430"/>
    </source>
</evidence>